<dbReference type="SUPFAM" id="SSF48452">
    <property type="entry name" value="TPR-like"/>
    <property type="match status" value="1"/>
</dbReference>
<reference evidence="3" key="1">
    <citation type="submission" date="2018-04" db="EMBL/GenBank/DDBJ databases">
        <authorList>
            <person name="Watanabe M."/>
            <person name="Kojima H."/>
        </authorList>
    </citation>
    <scope>NUCLEOTIDE SEQUENCE [LARGE SCALE GENOMIC DNA]</scope>
    <source>
        <strain evidence="3">Dysh456</strain>
    </source>
</reference>
<dbReference type="GO" id="GO:0008476">
    <property type="term" value="F:protein-tyrosine sulfotransferase activity"/>
    <property type="evidence" value="ECO:0007669"/>
    <property type="project" value="InterPro"/>
</dbReference>
<sequence length="517" mass="58543">MTILDKARIAIERKEWDSALRLLTECLQKDPFDAESNILIADVLFSAGHFKASSAPLLTATQRLPKNAPLVMALIQHLIARGEIKHARYCLDFIAGASIPPPGLMLALAHIYFMLGEINKALSLTKKIIATGAMSPKLFHLHAMLLQFTGDIEGAESIIIRCFDAWPVHGDAITLLVNLKKQTLEKNHLDLINIGLDTLEKNASARTSFDMAQYKHALFKSYDDLGSYDRAWQALSECNQIMHGLNPYNKVAEEDMTDALINMPRIEQKNIARHSGPMPIFIVGMPRSGTTLLDRILSSHSQVQSAGELIEFWRQLHWVADVIPAANKSMLEVIRRAAHIDYPELAWRYLHNTQWLAQGKDFYIDKLPANLQLLPFIRATFPDAPIIHIIRDPIDTCFSNYKAFFGNASSYSYDLKALAHYYGQYKKISSAWRRRMDQEILEINYSDLVTAPNKTISSILAYCRLPFEDNCLHPELNQSPVATPSSVQVRESIHNRNSNSWMNYASHLDDFINEILD</sequence>
<gene>
    <name evidence="2" type="ORF">ALSL_2561</name>
</gene>
<dbReference type="InterPro" id="IPR027417">
    <property type="entry name" value="P-loop_NTPase"/>
</dbReference>
<protein>
    <submittedName>
        <fullName evidence="2">TPR domain/sulfotransferase domain protein</fullName>
    </submittedName>
</protein>
<dbReference type="Gene3D" id="3.40.50.300">
    <property type="entry name" value="P-loop containing nucleotide triphosphate hydrolases"/>
    <property type="match status" value="1"/>
</dbReference>
<dbReference type="Gene3D" id="1.25.40.10">
    <property type="entry name" value="Tetratricopeptide repeat domain"/>
    <property type="match status" value="1"/>
</dbReference>
<dbReference type="EMBL" id="AP018560">
    <property type="protein sequence ID" value="BBD81185.1"/>
    <property type="molecule type" value="Genomic_DNA"/>
</dbReference>
<dbReference type="OrthoDB" id="9766687at2"/>
<accession>A0A2Z6E7Q2</accession>
<evidence type="ECO:0000313" key="2">
    <source>
        <dbReference type="EMBL" id="BBD81185.1"/>
    </source>
</evidence>
<dbReference type="InterPro" id="IPR026634">
    <property type="entry name" value="TPST-like"/>
</dbReference>
<dbReference type="InterPro" id="IPR011990">
    <property type="entry name" value="TPR-like_helical_dom_sf"/>
</dbReference>
<dbReference type="Pfam" id="PF13469">
    <property type="entry name" value="Sulfotransfer_3"/>
    <property type="match status" value="1"/>
</dbReference>
<dbReference type="Proteomes" id="UP000270530">
    <property type="component" value="Chromosome"/>
</dbReference>
<evidence type="ECO:0000313" key="3">
    <source>
        <dbReference type="Proteomes" id="UP000270530"/>
    </source>
</evidence>
<dbReference type="KEGG" id="rbd:ALSL_2561"/>
<dbReference type="RefSeq" id="WP_126539662.1">
    <property type="nucleotide sequence ID" value="NZ_AP018560.1"/>
</dbReference>
<dbReference type="SUPFAM" id="SSF52540">
    <property type="entry name" value="P-loop containing nucleoside triphosphate hydrolases"/>
    <property type="match status" value="1"/>
</dbReference>
<organism evidence="2 3">
    <name type="scientific">Aerosticca soli</name>
    <dbReference type="NCBI Taxonomy" id="2010829"/>
    <lineage>
        <taxon>Bacteria</taxon>
        <taxon>Pseudomonadati</taxon>
        <taxon>Pseudomonadota</taxon>
        <taxon>Gammaproteobacteria</taxon>
        <taxon>Lysobacterales</taxon>
        <taxon>Rhodanobacteraceae</taxon>
        <taxon>Aerosticca</taxon>
    </lineage>
</organism>
<name>A0A2Z6E7Q2_9GAMM</name>
<reference evidence="3" key="2">
    <citation type="submission" date="2018-06" db="EMBL/GenBank/DDBJ databases">
        <title>Genome sequence of Rhodanobacteraceae bacterium strain Dysh456.</title>
        <authorList>
            <person name="Fukui M."/>
        </authorList>
    </citation>
    <scope>NUCLEOTIDE SEQUENCE [LARGE SCALE GENOMIC DNA]</scope>
    <source>
        <strain evidence="3">Dysh456</strain>
    </source>
</reference>
<keyword evidence="1 2" id="KW-0808">Transferase</keyword>
<proteinExistence type="predicted"/>
<dbReference type="PANTHER" id="PTHR12788">
    <property type="entry name" value="PROTEIN-TYROSINE SULFOTRANSFERASE 2"/>
    <property type="match status" value="1"/>
</dbReference>
<dbReference type="PANTHER" id="PTHR12788:SF10">
    <property type="entry name" value="PROTEIN-TYROSINE SULFOTRANSFERASE"/>
    <property type="match status" value="1"/>
</dbReference>
<keyword evidence="3" id="KW-1185">Reference proteome</keyword>
<dbReference type="AlphaFoldDB" id="A0A2Z6E7Q2"/>
<evidence type="ECO:0000256" key="1">
    <source>
        <dbReference type="ARBA" id="ARBA00022679"/>
    </source>
</evidence>